<organism evidence="6 7">
    <name type="scientific">Spiroplasma taiwanense CT-1</name>
    <dbReference type="NCBI Taxonomy" id="1276220"/>
    <lineage>
        <taxon>Bacteria</taxon>
        <taxon>Bacillati</taxon>
        <taxon>Mycoplasmatota</taxon>
        <taxon>Mollicutes</taxon>
        <taxon>Entomoplasmatales</taxon>
        <taxon>Spiroplasmataceae</taxon>
        <taxon>Spiroplasma</taxon>
    </lineage>
</organism>
<evidence type="ECO:0000256" key="1">
    <source>
        <dbReference type="ARBA" id="ARBA00001947"/>
    </source>
</evidence>
<dbReference type="Pfam" id="PF00753">
    <property type="entry name" value="Lactamase_B"/>
    <property type="match status" value="1"/>
</dbReference>
<dbReference type="SUPFAM" id="SSF56281">
    <property type="entry name" value="Metallo-hydrolase/oxidoreductase"/>
    <property type="match status" value="1"/>
</dbReference>
<dbReference type="EMBL" id="CP005074">
    <property type="protein sequence ID" value="AGR41252.1"/>
    <property type="molecule type" value="Genomic_DNA"/>
</dbReference>
<keyword evidence="3" id="KW-0378">Hydrolase</keyword>
<dbReference type="AlphaFoldDB" id="S5LZV3"/>
<dbReference type="STRING" id="1276220.STAIW_v1c06330"/>
<evidence type="ECO:0000256" key="2">
    <source>
        <dbReference type="ARBA" id="ARBA00022723"/>
    </source>
</evidence>
<protein>
    <recommendedName>
        <fullName evidence="5">Metallo-beta-lactamase domain-containing protein</fullName>
    </recommendedName>
</protein>
<dbReference type="Proteomes" id="UP000014984">
    <property type="component" value="Chromosome"/>
</dbReference>
<evidence type="ECO:0000259" key="5">
    <source>
        <dbReference type="SMART" id="SM00849"/>
    </source>
</evidence>
<dbReference type="CDD" id="cd06262">
    <property type="entry name" value="metallo-hydrolase-like_MBL-fold"/>
    <property type="match status" value="1"/>
</dbReference>
<dbReference type="RefSeq" id="WP_020834391.1">
    <property type="nucleotide sequence ID" value="NC_021846.1"/>
</dbReference>
<dbReference type="SMART" id="SM00849">
    <property type="entry name" value="Lactamase_B"/>
    <property type="match status" value="1"/>
</dbReference>
<evidence type="ECO:0000313" key="6">
    <source>
        <dbReference type="EMBL" id="AGR41252.1"/>
    </source>
</evidence>
<dbReference type="PANTHER" id="PTHR46233">
    <property type="entry name" value="HYDROXYACYLGLUTATHIONE HYDROLASE GLOC"/>
    <property type="match status" value="1"/>
</dbReference>
<dbReference type="Gene3D" id="3.60.15.10">
    <property type="entry name" value="Ribonuclease Z/Hydroxyacylglutathione hydrolase-like"/>
    <property type="match status" value="1"/>
</dbReference>
<dbReference type="GO" id="GO:0046872">
    <property type="term" value="F:metal ion binding"/>
    <property type="evidence" value="ECO:0007669"/>
    <property type="project" value="UniProtKB-KW"/>
</dbReference>
<sequence>MIQIFSCKKFKNTNSFLIYNEEGKGILIDTCYLSYTDILSFILEKNIKITDIFITHGHFDHFYGINEICENQNHPNVYISKDDLLFLFDPRKNTSLLYEEIDLYAAKPIKNLKVISNDIKTLINGYNINIYLKIGHTNGSLIFDFEELNCLFIGDLIYNEFDGLNLSQNDKIKEKEILRTMKWLFQSFSKKYSIFPGHHKYGFLIRNILEEENILKKYYIKLLEEENRNYLEI</sequence>
<dbReference type="PANTHER" id="PTHR46233:SF3">
    <property type="entry name" value="HYDROXYACYLGLUTATHIONE HYDROLASE GLOC"/>
    <property type="match status" value="1"/>
</dbReference>
<name>S5LZV3_9MOLU</name>
<evidence type="ECO:0000313" key="7">
    <source>
        <dbReference type="Proteomes" id="UP000014984"/>
    </source>
</evidence>
<evidence type="ECO:0000256" key="4">
    <source>
        <dbReference type="ARBA" id="ARBA00022833"/>
    </source>
</evidence>
<keyword evidence="7" id="KW-1185">Reference proteome</keyword>
<proteinExistence type="predicted"/>
<keyword evidence="4" id="KW-0862">Zinc</keyword>
<dbReference type="InterPro" id="IPR051453">
    <property type="entry name" value="MBL_Glyoxalase_II"/>
</dbReference>
<evidence type="ECO:0000256" key="3">
    <source>
        <dbReference type="ARBA" id="ARBA00022801"/>
    </source>
</evidence>
<comment type="cofactor">
    <cofactor evidence="1">
        <name>Zn(2+)</name>
        <dbReference type="ChEBI" id="CHEBI:29105"/>
    </cofactor>
</comment>
<dbReference type="GO" id="GO:0016787">
    <property type="term" value="F:hydrolase activity"/>
    <property type="evidence" value="ECO:0007669"/>
    <property type="project" value="UniProtKB-KW"/>
</dbReference>
<feature type="domain" description="Metallo-beta-lactamase" evidence="5">
    <location>
        <begin position="12"/>
        <end position="198"/>
    </location>
</feature>
<dbReference type="InterPro" id="IPR036866">
    <property type="entry name" value="RibonucZ/Hydroxyglut_hydro"/>
</dbReference>
<accession>S5LZV3</accession>
<dbReference type="PATRIC" id="fig|1276220.3.peg.645"/>
<dbReference type="KEGG" id="stai:STAIW_v1c06330"/>
<dbReference type="InterPro" id="IPR001279">
    <property type="entry name" value="Metallo-B-lactamas"/>
</dbReference>
<gene>
    <name evidence="6" type="ORF">STAIW_v1c06330</name>
</gene>
<dbReference type="HOGENOM" id="CLU_030571_5_2_14"/>
<keyword evidence="2" id="KW-0479">Metal-binding</keyword>
<dbReference type="eggNOG" id="COG0491">
    <property type="taxonomic scope" value="Bacteria"/>
</dbReference>
<reference evidence="6 7" key="1">
    <citation type="journal article" date="2013" name="Genome Biol. Evol.">
        <title>Comparison of metabolic capacities and inference of gene content evolution in mosquito-associated Spiroplasma diminutum and S. taiwanense.</title>
        <authorList>
            <person name="Lo W.S."/>
            <person name="Ku C."/>
            <person name="Chen L.L."/>
            <person name="Chang T.H."/>
            <person name="Kuo C.H."/>
        </authorList>
    </citation>
    <scope>NUCLEOTIDE SEQUENCE [LARGE SCALE GENOMIC DNA]</scope>
    <source>
        <strain evidence="6">CT-1</strain>
    </source>
</reference>